<name>A0A9P5TNX0_GYMJU</name>
<sequence>MEQASHRNRLLAYLERSRNWPLDIRFEIYPLAWCNGLTPMLIDFLKITGKHSFRWRRFSLEMIPPKPPFGTDWDNRDFLTAFDQLSAPILELFEVILPSSPHLVPERYNGNLLRTFSGLSPRLALVRMDSLSFMRCMPPLDNITTLRLENCIKLRARIAFRVFLDILNSTPSLVNLMIGKGVFDSNFTAPSSMRKASAMWLRNFLCADQSVGESMWLWVDAPVLDLLIFREIWFDPFVEYKKTGVDNKTPIVHFPSLKALALIDCIFDTPIDDFPLAHATNGVAHLYIYGGSLSVSRDRFLVPRLAKLNPSTMFWPNLQIVACSLTDQGGPSERDYESYLQQVQSRSIQLHTPCRLQLSRGDAERWASAHPQSWEALRSGGHFEEKPVDPRRRSEDVLECAPWPLPNFRDFWNQP</sequence>
<proteinExistence type="predicted"/>
<accession>A0A9P5TNX0</accession>
<evidence type="ECO:0000313" key="1">
    <source>
        <dbReference type="EMBL" id="KAF8900728.1"/>
    </source>
</evidence>
<protein>
    <submittedName>
        <fullName evidence="1">Uncharacterized protein</fullName>
    </submittedName>
</protein>
<dbReference type="OrthoDB" id="3244423at2759"/>
<dbReference type="AlphaFoldDB" id="A0A9P5TNX0"/>
<gene>
    <name evidence="1" type="ORF">CPB84DRAFT_1778770</name>
</gene>
<evidence type="ECO:0000313" key="2">
    <source>
        <dbReference type="Proteomes" id="UP000724874"/>
    </source>
</evidence>
<comment type="caution">
    <text evidence="1">The sequence shown here is derived from an EMBL/GenBank/DDBJ whole genome shotgun (WGS) entry which is preliminary data.</text>
</comment>
<reference evidence="1" key="1">
    <citation type="submission" date="2020-11" db="EMBL/GenBank/DDBJ databases">
        <authorList>
            <consortium name="DOE Joint Genome Institute"/>
            <person name="Ahrendt S."/>
            <person name="Riley R."/>
            <person name="Andreopoulos W."/>
            <person name="LaButti K."/>
            <person name="Pangilinan J."/>
            <person name="Ruiz-duenas F.J."/>
            <person name="Barrasa J.M."/>
            <person name="Sanchez-Garcia M."/>
            <person name="Camarero S."/>
            <person name="Miyauchi S."/>
            <person name="Serrano A."/>
            <person name="Linde D."/>
            <person name="Babiker R."/>
            <person name="Drula E."/>
            <person name="Ayuso-Fernandez I."/>
            <person name="Pacheco R."/>
            <person name="Padilla G."/>
            <person name="Ferreira P."/>
            <person name="Barriuso J."/>
            <person name="Kellner H."/>
            <person name="Castanera R."/>
            <person name="Alfaro M."/>
            <person name="Ramirez L."/>
            <person name="Pisabarro A.G."/>
            <person name="Kuo A."/>
            <person name="Tritt A."/>
            <person name="Lipzen A."/>
            <person name="He G."/>
            <person name="Yan M."/>
            <person name="Ng V."/>
            <person name="Cullen D."/>
            <person name="Martin F."/>
            <person name="Rosso M.-N."/>
            <person name="Henrissat B."/>
            <person name="Hibbett D."/>
            <person name="Martinez A.T."/>
            <person name="Grigoriev I.V."/>
        </authorList>
    </citation>
    <scope>NUCLEOTIDE SEQUENCE</scope>
    <source>
        <strain evidence="1">AH 44721</strain>
    </source>
</reference>
<dbReference type="EMBL" id="JADNYJ010000046">
    <property type="protein sequence ID" value="KAF8900728.1"/>
    <property type="molecule type" value="Genomic_DNA"/>
</dbReference>
<dbReference type="Proteomes" id="UP000724874">
    <property type="component" value="Unassembled WGS sequence"/>
</dbReference>
<keyword evidence="2" id="KW-1185">Reference proteome</keyword>
<organism evidence="1 2">
    <name type="scientific">Gymnopilus junonius</name>
    <name type="common">Spectacular rustgill mushroom</name>
    <name type="synonym">Gymnopilus spectabilis subsp. junonius</name>
    <dbReference type="NCBI Taxonomy" id="109634"/>
    <lineage>
        <taxon>Eukaryota</taxon>
        <taxon>Fungi</taxon>
        <taxon>Dikarya</taxon>
        <taxon>Basidiomycota</taxon>
        <taxon>Agaricomycotina</taxon>
        <taxon>Agaricomycetes</taxon>
        <taxon>Agaricomycetidae</taxon>
        <taxon>Agaricales</taxon>
        <taxon>Agaricineae</taxon>
        <taxon>Hymenogastraceae</taxon>
        <taxon>Gymnopilus</taxon>
    </lineage>
</organism>